<sequence length="72" mass="7925">MRVRAHLGRRQPQQRRDRALHGIQDRLALMSGRVQCLQLKRLGGGDIGVQLLQAGAVLLMELRSGQLGDAGQ</sequence>
<reference evidence="1 2" key="1">
    <citation type="submission" date="2016-11" db="EMBL/GenBank/DDBJ databases">
        <authorList>
            <consortium name="Pathogen Informatics"/>
        </authorList>
    </citation>
    <scope>NUCLEOTIDE SEQUENCE [LARGE SCALE GENOMIC DNA]</scope>
    <source>
        <strain evidence="1 2">911</strain>
    </source>
</reference>
<dbReference type="EMBL" id="FVGW01000009">
    <property type="protein sequence ID" value="SKM53208.1"/>
    <property type="molecule type" value="Genomic_DNA"/>
</dbReference>
<dbReference type="AlphaFoldDB" id="A0A1T9U5U8"/>
<protein>
    <submittedName>
        <fullName evidence="1">Uncharacterized protein</fullName>
    </submittedName>
</protein>
<gene>
    <name evidence="1" type="ORF">SAMEA2259716_04374</name>
</gene>
<accession>A0A1T9U5U8</accession>
<name>A0A1T9U5U8_9MYCO</name>
<organism evidence="1 2">
    <name type="scientific">Mycobacteroides abscessus subsp. massiliense</name>
    <dbReference type="NCBI Taxonomy" id="1962118"/>
    <lineage>
        <taxon>Bacteria</taxon>
        <taxon>Bacillati</taxon>
        <taxon>Actinomycetota</taxon>
        <taxon>Actinomycetes</taxon>
        <taxon>Mycobacteriales</taxon>
        <taxon>Mycobacteriaceae</taxon>
        <taxon>Mycobacteroides</taxon>
        <taxon>Mycobacteroides abscessus</taxon>
    </lineage>
</organism>
<dbReference type="Proteomes" id="UP000190074">
    <property type="component" value="Unassembled WGS sequence"/>
</dbReference>
<evidence type="ECO:0000313" key="1">
    <source>
        <dbReference type="EMBL" id="SKM53208.1"/>
    </source>
</evidence>
<evidence type="ECO:0000313" key="2">
    <source>
        <dbReference type="Proteomes" id="UP000190074"/>
    </source>
</evidence>
<proteinExistence type="predicted"/>